<reference evidence="3" key="1">
    <citation type="journal article" date="2023" name="Mol. Phylogenet. Evol.">
        <title>Genome-scale phylogeny and comparative genomics of the fungal order Sordariales.</title>
        <authorList>
            <person name="Hensen N."/>
            <person name="Bonometti L."/>
            <person name="Westerberg I."/>
            <person name="Brannstrom I.O."/>
            <person name="Guillou S."/>
            <person name="Cros-Aarteil S."/>
            <person name="Calhoun S."/>
            <person name="Haridas S."/>
            <person name="Kuo A."/>
            <person name="Mondo S."/>
            <person name="Pangilinan J."/>
            <person name="Riley R."/>
            <person name="LaButti K."/>
            <person name="Andreopoulos B."/>
            <person name="Lipzen A."/>
            <person name="Chen C."/>
            <person name="Yan M."/>
            <person name="Daum C."/>
            <person name="Ng V."/>
            <person name="Clum A."/>
            <person name="Steindorff A."/>
            <person name="Ohm R.A."/>
            <person name="Martin F."/>
            <person name="Silar P."/>
            <person name="Natvig D.O."/>
            <person name="Lalanne C."/>
            <person name="Gautier V."/>
            <person name="Ament-Velasquez S.L."/>
            <person name="Kruys A."/>
            <person name="Hutchinson M.I."/>
            <person name="Powell A.J."/>
            <person name="Barry K."/>
            <person name="Miller A.N."/>
            <person name="Grigoriev I.V."/>
            <person name="Debuchy R."/>
            <person name="Gladieux P."/>
            <person name="Hiltunen Thoren M."/>
            <person name="Johannesson H."/>
        </authorList>
    </citation>
    <scope>NUCLEOTIDE SEQUENCE</scope>
    <source>
        <strain evidence="3">PSN324</strain>
    </source>
</reference>
<dbReference type="EMBL" id="MU864932">
    <property type="protein sequence ID" value="KAK4466410.1"/>
    <property type="molecule type" value="Genomic_DNA"/>
</dbReference>
<evidence type="ECO:0000313" key="4">
    <source>
        <dbReference type="Proteomes" id="UP001321749"/>
    </source>
</evidence>
<evidence type="ECO:0000256" key="1">
    <source>
        <dbReference type="SAM" id="MobiDB-lite"/>
    </source>
</evidence>
<feature type="transmembrane region" description="Helical" evidence="2">
    <location>
        <begin position="12"/>
        <end position="32"/>
    </location>
</feature>
<gene>
    <name evidence="3" type="ORF">QBC42DRAFT_193077</name>
</gene>
<name>A0AAV9I2J1_9PEZI</name>
<feature type="transmembrane region" description="Helical" evidence="2">
    <location>
        <begin position="240"/>
        <end position="263"/>
    </location>
</feature>
<feature type="transmembrane region" description="Helical" evidence="2">
    <location>
        <begin position="39"/>
        <end position="59"/>
    </location>
</feature>
<feature type="transmembrane region" description="Helical" evidence="2">
    <location>
        <begin position="97"/>
        <end position="118"/>
    </location>
</feature>
<dbReference type="AlphaFoldDB" id="A0AAV9I2J1"/>
<evidence type="ECO:0000256" key="2">
    <source>
        <dbReference type="SAM" id="Phobius"/>
    </source>
</evidence>
<keyword evidence="2" id="KW-1133">Transmembrane helix</keyword>
<feature type="transmembrane region" description="Helical" evidence="2">
    <location>
        <begin position="165"/>
        <end position="192"/>
    </location>
</feature>
<organism evidence="3 4">
    <name type="scientific">Cladorrhinum samala</name>
    <dbReference type="NCBI Taxonomy" id="585594"/>
    <lineage>
        <taxon>Eukaryota</taxon>
        <taxon>Fungi</taxon>
        <taxon>Dikarya</taxon>
        <taxon>Ascomycota</taxon>
        <taxon>Pezizomycotina</taxon>
        <taxon>Sordariomycetes</taxon>
        <taxon>Sordariomycetidae</taxon>
        <taxon>Sordariales</taxon>
        <taxon>Podosporaceae</taxon>
        <taxon>Cladorrhinum</taxon>
    </lineage>
</organism>
<keyword evidence="2" id="KW-0812">Transmembrane</keyword>
<accession>A0AAV9I2J1</accession>
<keyword evidence="2" id="KW-0472">Membrane</keyword>
<comment type="caution">
    <text evidence="3">The sequence shown here is derived from an EMBL/GenBank/DDBJ whole genome shotgun (WGS) entry which is preliminary data.</text>
</comment>
<keyword evidence="4" id="KW-1185">Reference proteome</keyword>
<reference evidence="3" key="2">
    <citation type="submission" date="2023-06" db="EMBL/GenBank/DDBJ databases">
        <authorList>
            <consortium name="Lawrence Berkeley National Laboratory"/>
            <person name="Mondo S.J."/>
            <person name="Hensen N."/>
            <person name="Bonometti L."/>
            <person name="Westerberg I."/>
            <person name="Brannstrom I.O."/>
            <person name="Guillou S."/>
            <person name="Cros-Aarteil S."/>
            <person name="Calhoun S."/>
            <person name="Haridas S."/>
            <person name="Kuo A."/>
            <person name="Pangilinan J."/>
            <person name="Riley R."/>
            <person name="Labutti K."/>
            <person name="Andreopoulos B."/>
            <person name="Lipzen A."/>
            <person name="Chen C."/>
            <person name="Yanf M."/>
            <person name="Daum C."/>
            <person name="Ng V."/>
            <person name="Clum A."/>
            <person name="Steindorff A."/>
            <person name="Ohm R."/>
            <person name="Martin F."/>
            <person name="Silar P."/>
            <person name="Natvig D."/>
            <person name="Lalanne C."/>
            <person name="Gautier V."/>
            <person name="Ament-Velasquez S.L."/>
            <person name="Kruys A."/>
            <person name="Hutchinson M.I."/>
            <person name="Powell A.J."/>
            <person name="Barry K."/>
            <person name="Miller A.N."/>
            <person name="Grigoriev I.V."/>
            <person name="Debuchy R."/>
            <person name="Gladieux P."/>
            <person name="Thoren M.H."/>
            <person name="Johannesson H."/>
        </authorList>
    </citation>
    <scope>NUCLEOTIDE SEQUENCE</scope>
    <source>
        <strain evidence="3">PSN324</strain>
    </source>
</reference>
<protein>
    <submittedName>
        <fullName evidence="3">Uncharacterized protein</fullName>
    </submittedName>
</protein>
<feature type="transmembrane region" description="Helical" evidence="2">
    <location>
        <begin position="283"/>
        <end position="306"/>
    </location>
</feature>
<evidence type="ECO:0000313" key="3">
    <source>
        <dbReference type="EMBL" id="KAK4466410.1"/>
    </source>
</evidence>
<proteinExistence type="predicted"/>
<feature type="region of interest" description="Disordered" evidence="1">
    <location>
        <begin position="328"/>
        <end position="375"/>
    </location>
</feature>
<dbReference type="Proteomes" id="UP001321749">
    <property type="component" value="Unassembled WGS sequence"/>
</dbReference>
<sequence length="488" mass="53796">MPAEALGPAAGILLYSFFCLFFTLVLAWLVWVHNERKSYVLLLQFFICLHTVASIVQQINTIVNWNSGKTAQWWNIKENVGNPELIITGATTGMDLVLFYIQYYCYNVESMIVVCWAFELANSIFQVRFVKLHGFPYSIAAKATSIIIPAISMMVLRFTPIQKSIPAFLFVSSGIMVFCFLLGAIALLSILVKYISSRFFLTSWEVRYGHNTGSSGAAAADGATATPVIARLKNIYDRWLMTRFSIGFIALALFQLVVVNFQLRAAGTSRANHIPAEPDLSASQAISDFVLFIPGVTAGLVTFLVFGTTRNLREYMWSSFAPKSWQEKREAKQEAKRHKSKPSVSIPDPNAISSVVAGDKPLPPSPPNDEEAQYDHRDRGVRMQNLGVGAWVEGGANAGAVGMRPGVCSPPPAHMKPSHYLSPGHQSPGMSDKASHRSEADYDFPIMTHSGRASSESMIVFLDKDSDLESQKGISTVGNNYTKETGWP</sequence>
<feature type="transmembrane region" description="Helical" evidence="2">
    <location>
        <begin position="139"/>
        <end position="159"/>
    </location>
</feature>